<accession>A0A4Y1WS56</accession>
<reference evidence="3" key="1">
    <citation type="submission" date="2019-06" db="EMBL/GenBank/DDBJ databases">
        <title>Alistipes onderdonkii subsp. vulgaris subsp. nov., Alistipes dispar sp. nov. and Alistipes communis sp. nov., isolated from human faeces, and creation of Alistipes onderdonkii subsp. onderdonkii subsp. nov.</title>
        <authorList>
            <person name="Sakamoto M."/>
            <person name="Ikeyama N."/>
            <person name="Ogata Y."/>
            <person name="Suda W."/>
            <person name="Iino T."/>
            <person name="Hattori M."/>
            <person name="Ohkuma M."/>
        </authorList>
    </citation>
    <scope>NUCLEOTIDE SEQUENCE [LARGE SCALE GENOMIC DNA]</scope>
    <source>
        <strain evidence="3">5CBH24</strain>
    </source>
</reference>
<dbReference type="AlphaFoldDB" id="A0A4Y1WS56"/>
<evidence type="ECO:0000259" key="1">
    <source>
        <dbReference type="Pfam" id="PF07581"/>
    </source>
</evidence>
<protein>
    <recommendedName>
        <fullName evidence="1">GLUG domain-containing protein</fullName>
    </recommendedName>
</protein>
<dbReference type="KEGG" id="acou:A5CBH24_02890"/>
<dbReference type="InterPro" id="IPR011493">
    <property type="entry name" value="GLUG"/>
</dbReference>
<name>A0A4Y1WS56_9BACT</name>
<dbReference type="Pfam" id="PF07581">
    <property type="entry name" value="Glug"/>
    <property type="match status" value="1"/>
</dbReference>
<gene>
    <name evidence="2" type="ORF">A5CBH24_02890</name>
</gene>
<proteinExistence type="predicted"/>
<dbReference type="EMBL" id="AP019735">
    <property type="protein sequence ID" value="BBL02976.1"/>
    <property type="molecule type" value="Genomic_DNA"/>
</dbReference>
<dbReference type="Gene3D" id="2.160.20.110">
    <property type="match status" value="2"/>
</dbReference>
<evidence type="ECO:0000313" key="3">
    <source>
        <dbReference type="Proteomes" id="UP000318946"/>
    </source>
</evidence>
<feature type="domain" description="GLUG" evidence="1">
    <location>
        <begin position="646"/>
        <end position="673"/>
    </location>
</feature>
<sequence length="831" mass="86949">MCDRFYNSNSNLKLSSMRKSLLFLLNTLLAAATLCVVSCGIDDVDAEDGAIQFELYDTEGTLIEGLQSMKFGATTAYTLKSAFVTYTEVTAPAGWKCSVIPSSRSCTVTAPVASDLEAEAGGDITIAITSQAGRTMSYTLSVAALEESISLTFDGDATTKNHIFSYGKSLVFPFSCENTSSLEVEAPEGWTTETDLENSQLTVTAPMPDSQNPTLTGAVKVTPLSVRGTAGESSSISVELSTKMPVIQFAEPIDRFVFGEQRNIPCTMQYVDKCDITAPEGWTVELDIAASMLKVTAPAEGVGIPAGTVTLDAVSAEELTESFETQLSLKGIATGDDFVAFGKAVTEAAPLDEFMQEGTVILLQDVDLSAFSQTCFVGQAENPFTGTFDGKGHTLTVSLNDGDAKELGLFHTLDATAAVKNLTLAGSMTISKIDPVTAGTLAVFNNGAALTGVTNTAAITFSGLKTSSTMGNLGGLVGQDKAGSIYTDCHNTGNFEFLQSVRSVAIGGLVGSAADDTVGSFVDCSNKGKINMNLADSGQDSGRIGGIIGMTEAAEWSYTNCVNEGAMTMDFNGTNKQFHSLGGILGYGYGSFEKCYNRGQIVMNNAKSANRRIGGIAGCIGSDKGKDKLSLKMVDCHNEADIAVTTNYTGGLVGIAEKMKSGLIENCTNTGNLSNPKTDETAAGSVPSQIGGIIGSAYGNLQIKGCINRGSITGVFRYRAAGILSAARNAGNSIESCENYGNITVTTIEPATTAFPLVAGLVVIENSNTVVTISTSKNVGTLTATVKSAEHVNPVYIYQKVFEKDEADVTICDQATKDASAGTVMNITIKE</sequence>
<organism evidence="2 3">
    <name type="scientific">Alistipes communis</name>
    <dbReference type="NCBI Taxonomy" id="2585118"/>
    <lineage>
        <taxon>Bacteria</taxon>
        <taxon>Pseudomonadati</taxon>
        <taxon>Bacteroidota</taxon>
        <taxon>Bacteroidia</taxon>
        <taxon>Bacteroidales</taxon>
        <taxon>Rikenellaceae</taxon>
        <taxon>Alistipes</taxon>
    </lineage>
</organism>
<keyword evidence="3" id="KW-1185">Reference proteome</keyword>
<dbReference type="Proteomes" id="UP000318946">
    <property type="component" value="Chromosome"/>
</dbReference>
<evidence type="ECO:0000313" key="2">
    <source>
        <dbReference type="EMBL" id="BBL02976.1"/>
    </source>
</evidence>